<dbReference type="GO" id="GO:0030246">
    <property type="term" value="F:carbohydrate binding"/>
    <property type="evidence" value="ECO:0007669"/>
    <property type="project" value="UniProtKB-ARBA"/>
</dbReference>
<sequence>MKKKILSVLLATTMIFGLVACGSGKDGSGDTSAKGGDDGLIKVGIINNDPNESGYRTANDKDMKNTFTKENGYDASFAYSLKNDEQITAAQKFIQDGVDYLLLSAADTSGWDSVLKDAQDAGTQVILFDRTIDADESLYVASIVSDMNKEGETACEWLKNQNLAEYNIIHIQGVMGSAAQKGRSGALTDTADKEGWNIVTEQTAEWNAEKAQQIVQSVIDSGEKFNVIYAENDDMAKGAVAALDKANISHGVGKDVVVMGFDCNQWALTELLNQNWNYDGQCNPFQASYIADVIEKLEKGEKISEKTIIMDEKGFDATTIKQADVDQYGI</sequence>
<evidence type="ECO:0000256" key="3">
    <source>
        <dbReference type="ARBA" id="ARBA00022729"/>
    </source>
</evidence>
<reference evidence="6 7" key="2">
    <citation type="submission" date="2019-09" db="EMBL/GenBank/DDBJ databases">
        <title>Strain-level analysis of Eubacterium rectale using genomes from metagenomes.</title>
        <authorList>
            <person name="Karcher N."/>
            <person name="Segata N."/>
        </authorList>
    </citation>
    <scope>NUCLEOTIDE SEQUENCE [LARGE SCALE GENOMIC DNA]</scope>
    <source>
        <strain evidence="6 7">T3WBe13</strain>
    </source>
</reference>
<proteinExistence type="inferred from homology"/>
<evidence type="ECO:0000259" key="5">
    <source>
        <dbReference type="Pfam" id="PF13407"/>
    </source>
</evidence>
<feature type="chain" id="PRO_5039093319" evidence="4">
    <location>
        <begin position="21"/>
        <end position="330"/>
    </location>
</feature>
<dbReference type="RefSeq" id="WP_148872341.1">
    <property type="nucleotide sequence ID" value="NZ_VSTF01000006.1"/>
</dbReference>
<feature type="domain" description="Periplasmic binding protein" evidence="5">
    <location>
        <begin position="43"/>
        <end position="301"/>
    </location>
</feature>
<gene>
    <name evidence="6" type="ORF">FYL31_07290</name>
</gene>
<evidence type="ECO:0000313" key="6">
    <source>
        <dbReference type="EMBL" id="TYL59919.1"/>
    </source>
</evidence>
<dbReference type="PROSITE" id="PS51257">
    <property type="entry name" value="PROKAR_LIPOPROTEIN"/>
    <property type="match status" value="1"/>
</dbReference>
<dbReference type="Proteomes" id="UP000324327">
    <property type="component" value="Unassembled WGS sequence"/>
</dbReference>
<keyword evidence="3 4" id="KW-0732">Signal</keyword>
<accession>A0A5S4W0P4</accession>
<dbReference type="EMBL" id="VSTF01000006">
    <property type="protein sequence ID" value="TYL59919.1"/>
    <property type="molecule type" value="Genomic_DNA"/>
</dbReference>
<evidence type="ECO:0000313" key="7">
    <source>
        <dbReference type="Proteomes" id="UP000324327"/>
    </source>
</evidence>
<dbReference type="Pfam" id="PF13407">
    <property type="entry name" value="Peripla_BP_4"/>
    <property type="match status" value="1"/>
</dbReference>
<dbReference type="InterPro" id="IPR028082">
    <property type="entry name" value="Peripla_BP_I"/>
</dbReference>
<comment type="similarity">
    <text evidence="2">Belongs to the bacterial solute-binding protein 2 family.</text>
</comment>
<dbReference type="InterPro" id="IPR025997">
    <property type="entry name" value="SBP_2_dom"/>
</dbReference>
<evidence type="ECO:0000256" key="1">
    <source>
        <dbReference type="ARBA" id="ARBA00004196"/>
    </source>
</evidence>
<dbReference type="Gene3D" id="3.40.50.2300">
    <property type="match status" value="2"/>
</dbReference>
<comment type="subcellular location">
    <subcellularLocation>
        <location evidence="1">Cell envelope</location>
    </subcellularLocation>
</comment>
<evidence type="ECO:0000256" key="4">
    <source>
        <dbReference type="SAM" id="SignalP"/>
    </source>
</evidence>
<protein>
    <submittedName>
        <fullName evidence="6">Substrate-binding domain-containing protein</fullName>
    </submittedName>
</protein>
<evidence type="ECO:0000256" key="2">
    <source>
        <dbReference type="ARBA" id="ARBA00007639"/>
    </source>
</evidence>
<reference evidence="6 7" key="1">
    <citation type="submission" date="2019-08" db="EMBL/GenBank/DDBJ databases">
        <authorList>
            <person name="Duncan S."/>
            <person name="Walker A."/>
        </authorList>
    </citation>
    <scope>NUCLEOTIDE SEQUENCE [LARGE SCALE GENOMIC DNA]</scope>
    <source>
        <strain evidence="6 7">T3WBe13</strain>
    </source>
</reference>
<dbReference type="AlphaFoldDB" id="A0A5S4W0P4"/>
<dbReference type="PANTHER" id="PTHR46847">
    <property type="entry name" value="D-ALLOSE-BINDING PERIPLASMIC PROTEIN-RELATED"/>
    <property type="match status" value="1"/>
</dbReference>
<name>A0A5S4W0P4_9FIRM</name>
<feature type="signal peptide" evidence="4">
    <location>
        <begin position="1"/>
        <end position="20"/>
    </location>
</feature>
<dbReference type="CDD" id="cd06309">
    <property type="entry name" value="PBP1_galactofuranose_YtfQ-like"/>
    <property type="match status" value="1"/>
</dbReference>
<organism evidence="6 7">
    <name type="scientific">Agathobacter rectalis</name>
    <dbReference type="NCBI Taxonomy" id="39491"/>
    <lineage>
        <taxon>Bacteria</taxon>
        <taxon>Bacillati</taxon>
        <taxon>Bacillota</taxon>
        <taxon>Clostridia</taxon>
        <taxon>Lachnospirales</taxon>
        <taxon>Lachnospiraceae</taxon>
        <taxon>Agathobacter</taxon>
    </lineage>
</organism>
<comment type="caution">
    <text evidence="6">The sequence shown here is derived from an EMBL/GenBank/DDBJ whole genome shotgun (WGS) entry which is preliminary data.</text>
</comment>
<dbReference type="SUPFAM" id="SSF53822">
    <property type="entry name" value="Periplasmic binding protein-like I"/>
    <property type="match status" value="1"/>
</dbReference>
<dbReference type="GO" id="GO:0030313">
    <property type="term" value="C:cell envelope"/>
    <property type="evidence" value="ECO:0007669"/>
    <property type="project" value="UniProtKB-SubCell"/>
</dbReference>
<dbReference type="PANTHER" id="PTHR46847:SF3">
    <property type="entry name" value="GALACTOFURANOSE-BINDING PROTEIN YTFQ"/>
    <property type="match status" value="1"/>
</dbReference>